<comment type="caution">
    <text evidence="5">The sequence shown here is derived from an EMBL/GenBank/DDBJ whole genome shotgun (WGS) entry which is preliminary data.</text>
</comment>
<dbReference type="InterPro" id="IPR000914">
    <property type="entry name" value="SBP_5_dom"/>
</dbReference>
<feature type="signal peptide" evidence="3">
    <location>
        <begin position="1"/>
        <end position="31"/>
    </location>
</feature>
<dbReference type="GO" id="GO:0015833">
    <property type="term" value="P:peptide transport"/>
    <property type="evidence" value="ECO:0007669"/>
    <property type="project" value="TreeGrafter"/>
</dbReference>
<evidence type="ECO:0000259" key="4">
    <source>
        <dbReference type="Pfam" id="PF00496"/>
    </source>
</evidence>
<reference evidence="5" key="1">
    <citation type="submission" date="2018-01" db="EMBL/GenBank/DDBJ databases">
        <authorList>
            <person name="Clerissi C."/>
        </authorList>
    </citation>
    <scope>NUCLEOTIDE SEQUENCE</scope>
    <source>
        <strain evidence="5">Cupriavidus sp. LMG 19464</strain>
    </source>
</reference>
<dbReference type="GO" id="GO:0043190">
    <property type="term" value="C:ATP-binding cassette (ABC) transporter complex"/>
    <property type="evidence" value="ECO:0007669"/>
    <property type="project" value="InterPro"/>
</dbReference>
<dbReference type="EMBL" id="OFSQ01000012">
    <property type="protein sequence ID" value="SOY50116.1"/>
    <property type="molecule type" value="Genomic_DNA"/>
</dbReference>
<feature type="domain" description="Solute-binding protein family 5" evidence="4">
    <location>
        <begin position="110"/>
        <end position="467"/>
    </location>
</feature>
<dbReference type="PROSITE" id="PS51257">
    <property type="entry name" value="PROKAR_LIPOPROTEIN"/>
    <property type="match status" value="1"/>
</dbReference>
<protein>
    <submittedName>
        <fullName evidence="5">Peptide ABC transporter substrate-binding protein</fullName>
    </submittedName>
</protein>
<evidence type="ECO:0000313" key="5">
    <source>
        <dbReference type="EMBL" id="SOY50116.1"/>
    </source>
</evidence>
<dbReference type="Pfam" id="PF00496">
    <property type="entry name" value="SBP_bac_5"/>
    <property type="match status" value="1"/>
</dbReference>
<name>A0A375BQ83_9BURK</name>
<organism evidence="5">
    <name type="scientific">Cupriavidus taiwanensis</name>
    <dbReference type="NCBI Taxonomy" id="164546"/>
    <lineage>
        <taxon>Bacteria</taxon>
        <taxon>Pseudomonadati</taxon>
        <taxon>Pseudomonadota</taxon>
        <taxon>Betaproteobacteria</taxon>
        <taxon>Burkholderiales</taxon>
        <taxon>Burkholderiaceae</taxon>
        <taxon>Cupriavidus</taxon>
    </lineage>
</organism>
<dbReference type="GO" id="GO:1904680">
    <property type="term" value="F:peptide transmembrane transporter activity"/>
    <property type="evidence" value="ECO:0007669"/>
    <property type="project" value="TreeGrafter"/>
</dbReference>
<dbReference type="InterPro" id="IPR039424">
    <property type="entry name" value="SBP_5"/>
</dbReference>
<keyword evidence="2 3" id="KW-0732">Signal</keyword>
<evidence type="ECO:0000256" key="3">
    <source>
        <dbReference type="SAM" id="SignalP"/>
    </source>
</evidence>
<proteinExistence type="inferred from homology"/>
<dbReference type="CDD" id="cd00995">
    <property type="entry name" value="PBP2_NikA_DppA_OppA_like"/>
    <property type="match status" value="1"/>
</dbReference>
<dbReference type="AlphaFoldDB" id="A0A375BQ83"/>
<dbReference type="Proteomes" id="UP000256780">
    <property type="component" value="Chromosome CBM2587_a"/>
</dbReference>
<comment type="similarity">
    <text evidence="1">Belongs to the bacterial solute-binding protein 5 family.</text>
</comment>
<sequence length="576" mass="65231">MVRSVNTNGTMPGQASLAMAATALAMAAAFACGTAAAQAEAPKYGGTIEVGSVYPTISALSWDLGDWNWKQNYDTGQVYEQLFAADLSKARRNGGKYAFQADAWLPEDAIRGELAESWKWTDPLTLEVKLRKNVRFPAKPGVMEERELTAEDVVFSYSRQNASAKKIPTYFDHLSKVEAVDKHTVVFRFKEFNAEWDYRFGWGYYSGIMPKEVAAAGAANWKNVTGSGPFTLSQFVQGNSSTYAKNTQYWDTEKIGGKDYKLPFADKVVLRTVKDEATRNTMLRTGKLDVLEMVRWTAVDELKKSAPQLKWSRWLSYTGQYLALRVDTKPFNDIRVRRALNMAVNKQEIVKQYYGGNAELFAYPQHPDYTGYFEPLSAMPESVRELFTYNPEKAKKLLAEAGYPKGFKFKVQVCACSQDHMEMLPLIGAYLEQVGVRIEIQPMEYGAFLSAMTTKTNAPGYMMSNGHTNPTTTIRKSFVAGQVWNASQWNDPRFDARVNQAFQMRDLGKRQEALRAMTRDILAEAPYIWLPTPYLFTAWWPWVKNYDGELRAGAVRNGPIYARAWIDQEMKKKLGF</sequence>
<dbReference type="SUPFAM" id="SSF53850">
    <property type="entry name" value="Periplasmic binding protein-like II"/>
    <property type="match status" value="1"/>
</dbReference>
<feature type="chain" id="PRO_5016836638" evidence="3">
    <location>
        <begin position="32"/>
        <end position="576"/>
    </location>
</feature>
<dbReference type="GO" id="GO:0030288">
    <property type="term" value="C:outer membrane-bounded periplasmic space"/>
    <property type="evidence" value="ECO:0007669"/>
    <property type="project" value="UniProtKB-ARBA"/>
</dbReference>
<accession>A0A375BQ83</accession>
<dbReference type="PANTHER" id="PTHR30290:SF38">
    <property type="entry name" value="D,D-DIPEPTIDE-BINDING PERIPLASMIC PROTEIN DDPA-RELATED"/>
    <property type="match status" value="1"/>
</dbReference>
<evidence type="ECO:0000256" key="1">
    <source>
        <dbReference type="ARBA" id="ARBA00005695"/>
    </source>
</evidence>
<gene>
    <name evidence="5" type="ORF">CBM2587_A20247</name>
</gene>
<dbReference type="Gene3D" id="3.10.105.10">
    <property type="entry name" value="Dipeptide-binding Protein, Domain 3"/>
    <property type="match status" value="1"/>
</dbReference>
<dbReference type="PANTHER" id="PTHR30290">
    <property type="entry name" value="PERIPLASMIC BINDING COMPONENT OF ABC TRANSPORTER"/>
    <property type="match status" value="1"/>
</dbReference>
<evidence type="ECO:0000256" key="2">
    <source>
        <dbReference type="ARBA" id="ARBA00022729"/>
    </source>
</evidence>
<dbReference type="Gene3D" id="3.40.190.10">
    <property type="entry name" value="Periplasmic binding protein-like II"/>
    <property type="match status" value="1"/>
</dbReference>